<name>A0AAV2IF42_LYMST</name>
<dbReference type="PANTHER" id="PTHR24049">
    <property type="entry name" value="CRUMBS FAMILY MEMBER"/>
    <property type="match status" value="1"/>
</dbReference>
<dbReference type="GO" id="GO:0005886">
    <property type="term" value="C:plasma membrane"/>
    <property type="evidence" value="ECO:0007669"/>
    <property type="project" value="UniProtKB-ARBA"/>
</dbReference>
<dbReference type="PROSITE" id="PS00010">
    <property type="entry name" value="ASX_HYDROXYL"/>
    <property type="match status" value="1"/>
</dbReference>
<evidence type="ECO:0000256" key="2">
    <source>
        <dbReference type="ARBA" id="ARBA00022536"/>
    </source>
</evidence>
<dbReference type="GO" id="GO:0032991">
    <property type="term" value="C:protein-containing complex"/>
    <property type="evidence" value="ECO:0007669"/>
    <property type="project" value="TreeGrafter"/>
</dbReference>
<keyword evidence="10" id="KW-0472">Membrane</keyword>
<dbReference type="SMART" id="SM00181">
    <property type="entry name" value="EGF"/>
    <property type="match status" value="6"/>
</dbReference>
<dbReference type="InterPro" id="IPR000152">
    <property type="entry name" value="EGF-type_Asp/Asn_hydroxyl_site"/>
</dbReference>
<dbReference type="SUPFAM" id="SSF57196">
    <property type="entry name" value="EGF/Laminin"/>
    <property type="match status" value="3"/>
</dbReference>
<gene>
    <name evidence="13" type="ORF">GSLYS_00018230001</name>
</gene>
<dbReference type="PROSITE" id="PS00022">
    <property type="entry name" value="EGF_1"/>
    <property type="match status" value="4"/>
</dbReference>
<dbReference type="PROSITE" id="PS51051">
    <property type="entry name" value="DSL"/>
    <property type="match status" value="2"/>
</dbReference>
<keyword evidence="10" id="KW-1133">Transmembrane helix</keyword>
<dbReference type="EMBL" id="CAXITT010000642">
    <property type="protein sequence ID" value="CAL1544747.1"/>
    <property type="molecule type" value="Genomic_DNA"/>
</dbReference>
<dbReference type="SMART" id="SM00051">
    <property type="entry name" value="DSL"/>
    <property type="match status" value="2"/>
</dbReference>
<dbReference type="GO" id="GO:0030154">
    <property type="term" value="P:cell differentiation"/>
    <property type="evidence" value="ECO:0007669"/>
    <property type="project" value="UniProtKB-KW"/>
</dbReference>
<feature type="disulfide bond" evidence="9">
    <location>
        <begin position="205"/>
        <end position="217"/>
    </location>
</feature>
<reference evidence="13 14" key="1">
    <citation type="submission" date="2024-04" db="EMBL/GenBank/DDBJ databases">
        <authorList>
            <consortium name="Genoscope - CEA"/>
            <person name="William W."/>
        </authorList>
    </citation>
    <scope>NUCLEOTIDE SEQUENCE [LARGE SCALE GENOMIC DNA]</scope>
</reference>
<dbReference type="GO" id="GO:0005509">
    <property type="term" value="F:calcium ion binding"/>
    <property type="evidence" value="ECO:0007669"/>
    <property type="project" value="InterPro"/>
</dbReference>
<dbReference type="FunFam" id="2.10.25.140:FF:000001">
    <property type="entry name" value="Delta-like protein"/>
    <property type="match status" value="1"/>
</dbReference>
<dbReference type="Proteomes" id="UP001497497">
    <property type="component" value="Unassembled WGS sequence"/>
</dbReference>
<feature type="disulfide bond" evidence="9">
    <location>
        <begin position="14"/>
        <end position="26"/>
    </location>
</feature>
<comment type="caution">
    <text evidence="8">Lacks conserved residue(s) required for the propagation of feature annotation.</text>
</comment>
<comment type="caution">
    <text evidence="13">The sequence shown here is derived from an EMBL/GenBank/DDBJ whole genome shotgun (WGS) entry which is preliminary data.</text>
</comment>
<feature type="non-terminal residue" evidence="13">
    <location>
        <position position="317"/>
    </location>
</feature>
<organism evidence="13 14">
    <name type="scientific">Lymnaea stagnalis</name>
    <name type="common">Great pond snail</name>
    <name type="synonym">Helix stagnalis</name>
    <dbReference type="NCBI Taxonomy" id="6523"/>
    <lineage>
        <taxon>Eukaryota</taxon>
        <taxon>Metazoa</taxon>
        <taxon>Spiralia</taxon>
        <taxon>Lophotrochozoa</taxon>
        <taxon>Mollusca</taxon>
        <taxon>Gastropoda</taxon>
        <taxon>Heterobranchia</taxon>
        <taxon>Euthyneura</taxon>
        <taxon>Panpulmonata</taxon>
        <taxon>Hygrophila</taxon>
        <taxon>Lymnaeoidea</taxon>
        <taxon>Lymnaeidae</taxon>
        <taxon>Lymnaea</taxon>
    </lineage>
</organism>
<keyword evidence="2 8" id="KW-0245">EGF-like domain</keyword>
<dbReference type="PROSITE" id="PS50026">
    <property type="entry name" value="EGF_3"/>
    <property type="match status" value="3"/>
</dbReference>
<accession>A0AAV2IF42</accession>
<evidence type="ECO:0000256" key="9">
    <source>
        <dbReference type="PROSITE-ProRule" id="PRU00377"/>
    </source>
</evidence>
<keyword evidence="10" id="KW-0812">Transmembrane</keyword>
<dbReference type="InterPro" id="IPR001881">
    <property type="entry name" value="EGF-like_Ca-bd_dom"/>
</dbReference>
<proteinExistence type="predicted"/>
<dbReference type="GO" id="GO:0045197">
    <property type="term" value="P:establishment or maintenance of epithelial cell apical/basal polarity"/>
    <property type="evidence" value="ECO:0007669"/>
    <property type="project" value="TreeGrafter"/>
</dbReference>
<keyword evidence="7" id="KW-0325">Glycoprotein</keyword>
<evidence type="ECO:0000313" key="13">
    <source>
        <dbReference type="EMBL" id="CAL1544747.1"/>
    </source>
</evidence>
<feature type="disulfide bond" evidence="8">
    <location>
        <begin position="306"/>
        <end position="315"/>
    </location>
</feature>
<feature type="domain" description="DSL" evidence="12">
    <location>
        <begin position="190"/>
        <end position="235"/>
    </location>
</feature>
<dbReference type="Pfam" id="PF00008">
    <property type="entry name" value="EGF"/>
    <property type="match status" value="1"/>
</dbReference>
<dbReference type="SMART" id="SM00179">
    <property type="entry name" value="EGF_CA"/>
    <property type="match status" value="3"/>
</dbReference>
<dbReference type="PROSITE" id="PS01186">
    <property type="entry name" value="EGF_2"/>
    <property type="match status" value="3"/>
</dbReference>
<evidence type="ECO:0000256" key="3">
    <source>
        <dbReference type="ARBA" id="ARBA00022729"/>
    </source>
</evidence>
<comment type="function">
    <text evidence="10">Putative Notch ligand involved in the mediation of Notch signaling.</text>
</comment>
<keyword evidence="6 8" id="KW-1015">Disulfide bond</keyword>
<dbReference type="Gene3D" id="2.10.25.140">
    <property type="match status" value="2"/>
</dbReference>
<evidence type="ECO:0000256" key="5">
    <source>
        <dbReference type="ARBA" id="ARBA00022782"/>
    </source>
</evidence>
<feature type="domain" description="EGF-like" evidence="11">
    <location>
        <begin position="82"/>
        <end position="118"/>
    </location>
</feature>
<dbReference type="PRINTS" id="PR00010">
    <property type="entry name" value="EGFBLOOD"/>
</dbReference>
<feature type="disulfide bond" evidence="8">
    <location>
        <begin position="192"/>
        <end position="201"/>
    </location>
</feature>
<evidence type="ECO:0000256" key="6">
    <source>
        <dbReference type="ARBA" id="ARBA00023157"/>
    </source>
</evidence>
<evidence type="ECO:0000256" key="10">
    <source>
        <dbReference type="RuleBase" id="RU280815"/>
    </source>
</evidence>
<dbReference type="Pfam" id="PF12661">
    <property type="entry name" value="hEGF"/>
    <property type="match status" value="2"/>
</dbReference>
<dbReference type="GO" id="GO:0007157">
    <property type="term" value="P:heterophilic cell-cell adhesion via plasma membrane cell adhesion molecules"/>
    <property type="evidence" value="ECO:0007669"/>
    <property type="project" value="TreeGrafter"/>
</dbReference>
<keyword evidence="14" id="KW-1185">Reference proteome</keyword>
<dbReference type="Gene3D" id="2.10.25.10">
    <property type="entry name" value="Laminin"/>
    <property type="match status" value="3"/>
</dbReference>
<dbReference type="GO" id="GO:0007154">
    <property type="term" value="P:cell communication"/>
    <property type="evidence" value="ECO:0007669"/>
    <property type="project" value="InterPro"/>
</dbReference>
<protein>
    <recommendedName>
        <fullName evidence="10">Delta-like protein</fullName>
    </recommendedName>
</protein>
<evidence type="ECO:0000256" key="4">
    <source>
        <dbReference type="ARBA" id="ARBA00022737"/>
    </source>
</evidence>
<keyword evidence="4 10" id="KW-0677">Repeat</keyword>
<feature type="domain" description="EGF-like" evidence="11">
    <location>
        <begin position="163"/>
        <end position="202"/>
    </location>
</feature>
<dbReference type="CDD" id="cd00054">
    <property type="entry name" value="EGF_CA"/>
    <property type="match status" value="1"/>
</dbReference>
<evidence type="ECO:0000313" key="14">
    <source>
        <dbReference type="Proteomes" id="UP001497497"/>
    </source>
</evidence>
<dbReference type="InterPro" id="IPR013032">
    <property type="entry name" value="EGF-like_CS"/>
</dbReference>
<dbReference type="InterPro" id="IPR051022">
    <property type="entry name" value="Notch_Cell-Fate_Det"/>
</dbReference>
<evidence type="ECO:0000256" key="1">
    <source>
        <dbReference type="ARBA" id="ARBA00022473"/>
    </source>
</evidence>
<feature type="domain" description="EGF-like" evidence="11">
    <location>
        <begin position="280"/>
        <end position="316"/>
    </location>
</feature>
<feature type="non-terminal residue" evidence="13">
    <location>
        <position position="1"/>
    </location>
</feature>
<feature type="disulfide bond" evidence="9">
    <location>
        <begin position="226"/>
        <end position="235"/>
    </location>
</feature>
<evidence type="ECO:0000259" key="11">
    <source>
        <dbReference type="PROSITE" id="PS50026"/>
    </source>
</evidence>
<keyword evidence="1 10" id="KW-0217">Developmental protein</keyword>
<dbReference type="InterPro" id="IPR001774">
    <property type="entry name" value="DSL"/>
</dbReference>
<keyword evidence="3 10" id="KW-0732">Signal</keyword>
<feature type="domain" description="DSL" evidence="12">
    <location>
        <begin position="1"/>
        <end position="44"/>
    </location>
</feature>
<evidence type="ECO:0000259" key="12">
    <source>
        <dbReference type="PROSITE" id="PS51051"/>
    </source>
</evidence>
<dbReference type="FunFam" id="2.10.25.10:FF:000321">
    <property type="entry name" value="Protein delta homolog 1"/>
    <property type="match status" value="1"/>
</dbReference>
<dbReference type="Pfam" id="PF01414">
    <property type="entry name" value="DSL"/>
    <property type="match status" value="2"/>
</dbReference>
<feature type="disulfide bond" evidence="8">
    <location>
        <begin position="108"/>
        <end position="117"/>
    </location>
</feature>
<sequence>CLGNYYGADCLTYCRPADDCSGHYSCDPVSGRRVCLPGWTRESSCTVRAVIDPSCACLNGGQCFQGECCCPTDFTGPRCEQRAFYCPQIQCQNGGTCFEGISGFRCSCPEMFTGEVCETMLYPNRNSVHSVPCPRSTCRNGGMCLNTTCCCAPGYTGSLCHVEILECESSPCLNGGTCSDLINGYLCTNPLCPANRYGNDCSVTCIEENSTKGHYFCNSEDGTHICMSGWAGDNCTERTVPVNVDPECPIRGTGCRNNGTCFNRTCVCPYPYAGSVCQEERLACSSSPCGQFGVCLDIASGYMCQCIAGYSGKSCEV</sequence>
<evidence type="ECO:0000256" key="8">
    <source>
        <dbReference type="PROSITE-ProRule" id="PRU00076"/>
    </source>
</evidence>
<evidence type="ECO:0000256" key="7">
    <source>
        <dbReference type="ARBA" id="ARBA00023180"/>
    </source>
</evidence>
<keyword evidence="5" id="KW-0221">Differentiation</keyword>
<dbReference type="InterPro" id="IPR000742">
    <property type="entry name" value="EGF"/>
</dbReference>
<comment type="subcellular location">
    <subcellularLocation>
        <location evidence="10">Membrane</location>
        <topology evidence="10">Single-pass type I membrane protein</topology>
    </subcellularLocation>
</comment>
<feature type="disulfide bond" evidence="9">
    <location>
        <begin position="1"/>
        <end position="10"/>
    </location>
</feature>
<dbReference type="AlphaFoldDB" id="A0AAV2IF42"/>
<dbReference type="PANTHER" id="PTHR24049:SF22">
    <property type="entry name" value="DROSOPHILA CRUMBS HOMOLOG"/>
    <property type="match status" value="1"/>
</dbReference>